<dbReference type="Proteomes" id="UP000300142">
    <property type="component" value="Unassembled WGS sequence"/>
</dbReference>
<comment type="caution">
    <text evidence="1">The sequence shown here is derived from an EMBL/GenBank/DDBJ whole genome shotgun (WGS) entry which is preliminary data.</text>
</comment>
<keyword evidence="2" id="KW-1185">Reference proteome</keyword>
<evidence type="ECO:0000313" key="1">
    <source>
        <dbReference type="EMBL" id="GCL39693.1"/>
    </source>
</evidence>
<proteinExistence type="predicted"/>
<protein>
    <submittedName>
        <fullName evidence="1">Uncharacterized protein</fullName>
    </submittedName>
</protein>
<reference evidence="2" key="1">
    <citation type="submission" date="2019-02" db="EMBL/GenBank/DDBJ databases">
        <title>Draft genome sequence of Sphaerospermopsis reniformis NIES-1949.</title>
        <authorList>
            <person name="Yamaguchi H."/>
            <person name="Suzuki S."/>
            <person name="Kawachi M."/>
        </authorList>
    </citation>
    <scope>NUCLEOTIDE SEQUENCE [LARGE SCALE GENOMIC DNA]</scope>
    <source>
        <strain evidence="2">NIES-1949</strain>
    </source>
</reference>
<dbReference type="EMBL" id="BJCE01000300">
    <property type="protein sequence ID" value="GCL39693.1"/>
    <property type="molecule type" value="Genomic_DNA"/>
</dbReference>
<sequence length="69" mass="7499">MSGWGSEKLSKVMGFCTATITFLPSNCEKREFKRLTQDACFLPIGDISIISPLINSTLSSSVKIPAAFI</sequence>
<dbReference type="AlphaFoldDB" id="A0A480A7K6"/>
<gene>
    <name evidence="1" type="ORF">SR1949_48210</name>
</gene>
<name>A0A480A7K6_9CYAN</name>
<accession>A0A480A7K6</accession>
<organism evidence="1 2">
    <name type="scientific">Sphaerospermopsis reniformis</name>
    <dbReference type="NCBI Taxonomy" id="531300"/>
    <lineage>
        <taxon>Bacteria</taxon>
        <taxon>Bacillati</taxon>
        <taxon>Cyanobacteriota</taxon>
        <taxon>Cyanophyceae</taxon>
        <taxon>Nostocales</taxon>
        <taxon>Aphanizomenonaceae</taxon>
        <taxon>Sphaerospermopsis</taxon>
    </lineage>
</organism>
<evidence type="ECO:0000313" key="2">
    <source>
        <dbReference type="Proteomes" id="UP000300142"/>
    </source>
</evidence>